<keyword evidence="2" id="KW-0597">Phosphoprotein</keyword>
<dbReference type="Pfam" id="PF00435">
    <property type="entry name" value="Spectrin"/>
    <property type="match status" value="1"/>
</dbReference>
<proteinExistence type="predicted"/>
<reference evidence="7" key="1">
    <citation type="submission" date="2024-04" db="EMBL/GenBank/DDBJ databases">
        <title>Salinicola lusitanus LLJ914,a marine bacterium isolated from the Okinawa Trough.</title>
        <authorList>
            <person name="Li J."/>
        </authorList>
    </citation>
    <scope>NUCLEOTIDE SEQUENCE [LARGE SCALE GENOMIC DNA]</scope>
</reference>
<evidence type="ECO:0000256" key="4">
    <source>
        <dbReference type="ARBA" id="ARBA00023136"/>
    </source>
</evidence>
<dbReference type="InterPro" id="IPR002017">
    <property type="entry name" value="Spectrin_repeat"/>
</dbReference>
<comment type="caution">
    <text evidence="6">The sequence shown here is derived from an EMBL/GenBank/DDBJ whole genome shotgun (WGS) entry which is preliminary data.</text>
</comment>
<keyword evidence="4" id="KW-0472">Membrane</keyword>
<dbReference type="PANTHER" id="PTHR14514">
    <property type="entry name" value="PKA ANCHORING PROTEIN"/>
    <property type="match status" value="1"/>
</dbReference>
<dbReference type="SMART" id="SM00150">
    <property type="entry name" value="SPEC"/>
    <property type="match status" value="1"/>
</dbReference>
<evidence type="ECO:0000313" key="7">
    <source>
        <dbReference type="Proteomes" id="UP001460270"/>
    </source>
</evidence>
<evidence type="ECO:0000256" key="5">
    <source>
        <dbReference type="ARBA" id="ARBA00023242"/>
    </source>
</evidence>
<organism evidence="6 7">
    <name type="scientific">Mugilogobius chulae</name>
    <name type="common">yellowstripe goby</name>
    <dbReference type="NCBI Taxonomy" id="88201"/>
    <lineage>
        <taxon>Eukaryota</taxon>
        <taxon>Metazoa</taxon>
        <taxon>Chordata</taxon>
        <taxon>Craniata</taxon>
        <taxon>Vertebrata</taxon>
        <taxon>Euteleostomi</taxon>
        <taxon>Actinopterygii</taxon>
        <taxon>Neopterygii</taxon>
        <taxon>Teleostei</taxon>
        <taxon>Neoteleostei</taxon>
        <taxon>Acanthomorphata</taxon>
        <taxon>Gobiaria</taxon>
        <taxon>Gobiiformes</taxon>
        <taxon>Gobioidei</taxon>
        <taxon>Gobiidae</taxon>
        <taxon>Gobionellinae</taxon>
        <taxon>Mugilogobius</taxon>
    </lineage>
</organism>
<dbReference type="SUPFAM" id="SSF46966">
    <property type="entry name" value="Spectrin repeat"/>
    <property type="match status" value="2"/>
</dbReference>
<comment type="subcellular location">
    <subcellularLocation>
        <location evidence="1">Nucleus membrane</location>
    </subcellularLocation>
</comment>
<dbReference type="PANTHER" id="PTHR14514:SF4">
    <property type="entry name" value="NESPRIN-2"/>
    <property type="match status" value="1"/>
</dbReference>
<dbReference type="AlphaFoldDB" id="A0AAW0MV12"/>
<gene>
    <name evidence="6" type="ORF">WMY93_032364</name>
</gene>
<dbReference type="Proteomes" id="UP001460270">
    <property type="component" value="Unassembled WGS sequence"/>
</dbReference>
<evidence type="ECO:0000256" key="3">
    <source>
        <dbReference type="ARBA" id="ARBA00022737"/>
    </source>
</evidence>
<sequence length="331" mass="37596">SGDQEAVGPSSDIRGRSADLDLLNELSLGLALGDAEANRLLRLNQSWSRACSRQQENHSAMQTEALRRQSFEQRCESWMCFLQKMEDSLAVDVAGSYQGLRQQLCTHKRFQAELSVGHQILHSVISEALHLLQRGEVHHRDDFLLKLAALRQHWQGALERAEQRRALIEGLLRHWHLYHRTIRKLKHFLSQSRALLPPAGPSHCSLHELRRSLLLLQHTEVKFQQYQSSFVHALEVGRQLFSMGDQDTQAQLQTELGTLQCEWDSLSALLGKRLDLTGDIIKTNSSCGERLISPLDCPLTTLRSSCHLSYPWPVTHPPSVFISFLLSLSVH</sequence>
<keyword evidence="7" id="KW-1185">Reference proteome</keyword>
<name>A0AAW0MV12_9GOBI</name>
<keyword evidence="5" id="KW-0539">Nucleus</keyword>
<keyword evidence="3" id="KW-0677">Repeat</keyword>
<feature type="non-terminal residue" evidence="6">
    <location>
        <position position="1"/>
    </location>
</feature>
<dbReference type="InterPro" id="IPR018159">
    <property type="entry name" value="Spectrin/alpha-actinin"/>
</dbReference>
<evidence type="ECO:0000313" key="6">
    <source>
        <dbReference type="EMBL" id="KAK7881035.1"/>
    </source>
</evidence>
<evidence type="ECO:0000256" key="2">
    <source>
        <dbReference type="ARBA" id="ARBA00022553"/>
    </source>
</evidence>
<evidence type="ECO:0000256" key="1">
    <source>
        <dbReference type="ARBA" id="ARBA00004126"/>
    </source>
</evidence>
<accession>A0AAW0MV12</accession>
<dbReference type="GO" id="GO:0031965">
    <property type="term" value="C:nuclear membrane"/>
    <property type="evidence" value="ECO:0007669"/>
    <property type="project" value="UniProtKB-SubCell"/>
</dbReference>
<dbReference type="Gene3D" id="1.20.58.60">
    <property type="match status" value="1"/>
</dbReference>
<protein>
    <submittedName>
        <fullName evidence="6">Uncharacterized protein</fullName>
    </submittedName>
</protein>
<dbReference type="EMBL" id="JBBPFD010000031">
    <property type="protein sequence ID" value="KAK7881035.1"/>
    <property type="molecule type" value="Genomic_DNA"/>
</dbReference>